<dbReference type="PANTHER" id="PTHR30154">
    <property type="entry name" value="LEUCINE-RESPONSIVE REGULATORY PROTEIN"/>
    <property type="match status" value="1"/>
</dbReference>
<feature type="domain" description="HTH asnC-type" evidence="5">
    <location>
        <begin position="178"/>
        <end position="218"/>
    </location>
</feature>
<dbReference type="GO" id="GO:0005829">
    <property type="term" value="C:cytosol"/>
    <property type="evidence" value="ECO:0007669"/>
    <property type="project" value="TreeGrafter"/>
</dbReference>
<dbReference type="KEGG" id="req:REQ_42100"/>
<dbReference type="GO" id="GO:0043200">
    <property type="term" value="P:response to amino acid"/>
    <property type="evidence" value="ECO:0007669"/>
    <property type="project" value="TreeGrafter"/>
</dbReference>
<evidence type="ECO:0000256" key="2">
    <source>
        <dbReference type="ARBA" id="ARBA00023125"/>
    </source>
</evidence>
<dbReference type="SMART" id="SM00344">
    <property type="entry name" value="HTH_ASNC"/>
    <property type="match status" value="2"/>
</dbReference>
<evidence type="ECO:0000313" key="6">
    <source>
        <dbReference type="EMBL" id="CBH50177.1"/>
    </source>
</evidence>
<dbReference type="Pfam" id="PF13404">
    <property type="entry name" value="HTH_AsnC-type"/>
    <property type="match status" value="2"/>
</dbReference>
<gene>
    <name evidence="6" type="ordered locus">REQ_42100</name>
</gene>
<dbReference type="InterPro" id="IPR011008">
    <property type="entry name" value="Dimeric_a/b-barrel"/>
</dbReference>
<evidence type="ECO:0000313" key="7">
    <source>
        <dbReference type="Proteomes" id="UP000006892"/>
    </source>
</evidence>
<evidence type="ECO:0000256" key="3">
    <source>
        <dbReference type="ARBA" id="ARBA00023163"/>
    </source>
</evidence>
<feature type="domain" description="Transcription regulator AsnC/Lrp ligand binding" evidence="4">
    <location>
        <begin position="73"/>
        <end position="143"/>
    </location>
</feature>
<dbReference type="InterPro" id="IPR019888">
    <property type="entry name" value="Tscrpt_reg_AsnC-like"/>
</dbReference>
<dbReference type="RefSeq" id="WP_013417309.1">
    <property type="nucleotide sequence ID" value="NC_014659.1"/>
</dbReference>
<name>A0A3S5YC94_RHOH1</name>
<dbReference type="SUPFAM" id="SSF54909">
    <property type="entry name" value="Dimeric alpha+beta barrel"/>
    <property type="match status" value="2"/>
</dbReference>
<keyword evidence="1" id="KW-0805">Transcription regulation</keyword>
<dbReference type="InterPro" id="IPR000485">
    <property type="entry name" value="AsnC-type_HTH_dom"/>
</dbReference>
<accession>A0A3S5YC94</accession>
<reference evidence="6" key="1">
    <citation type="journal article" date="2010" name="PLoS Genet.">
        <title>The genome of a pathogenic rhodococcus: cooptive virulence underpinned by key gene acquisitions.</title>
        <authorList>
            <person name="Letek M."/>
            <person name="Gonzalez P."/>
            <person name="Macarthur I."/>
            <person name="Rodriguez H."/>
            <person name="Freeman T.C."/>
            <person name="Valero-Rello A."/>
            <person name="Blanco M."/>
            <person name="Buckley T."/>
            <person name="Cherevach I."/>
            <person name="Fahey R."/>
            <person name="Hapeshi A."/>
            <person name="Holdstock J."/>
            <person name="Leadon D."/>
            <person name="Navas J."/>
            <person name="Ocampo A."/>
            <person name="Quail M.A."/>
            <person name="Sanders M."/>
            <person name="Scortti M.M."/>
            <person name="Prescott J.F."/>
            <person name="Fogarty U."/>
            <person name="Meijer W.G."/>
            <person name="Parkhill J."/>
            <person name="Bentley S.D."/>
            <person name="Vazquez-Boland J.A."/>
        </authorList>
    </citation>
    <scope>NUCLEOTIDE SEQUENCE [LARGE SCALE GENOMIC DNA]</scope>
    <source>
        <strain evidence="6 7">103S</strain>
    </source>
</reference>
<protein>
    <submittedName>
        <fullName evidence="6">AsnC family transcriptional regulator</fullName>
    </submittedName>
</protein>
<dbReference type="PRINTS" id="PR00033">
    <property type="entry name" value="HTHASNC"/>
</dbReference>
<keyword evidence="3" id="KW-0804">Transcription</keyword>
<evidence type="ECO:0000259" key="4">
    <source>
        <dbReference type="Pfam" id="PF01037"/>
    </source>
</evidence>
<dbReference type="InterPro" id="IPR036388">
    <property type="entry name" value="WH-like_DNA-bd_sf"/>
</dbReference>
<feature type="domain" description="HTH asnC-type" evidence="5">
    <location>
        <begin position="12"/>
        <end position="52"/>
    </location>
</feature>
<sequence length="348" mass="38391">MRNESVQESDVLDELDLSLINTLQLGPRAPWAQIGAALGVDPVTAARRWSRLVESGSAWVTAHPAGPQTAALIEIECVAGQVLQTAEILVRWPHVLTVEHTSGARDLLLTVSVESLAALSDLLLRAIEKLPGIRSTRTHLVIRPYAMGGDWQLRALDSDQRAHLDGRGPRTTGTLRPLDDADRALIACLFRDGRASLTALAAELGCSVSTARRRVRVLLERHSLLLRCDVAQPLSGWPVSVWMWAHVPVDECDAVAQRLIELPETRACLVLTGAPANFFYSVWVRSLEDVHRLEQLLRRTVPSLEILDRTVTLRFFKRMGRVLDESGRSVEAVPMDIWSDPVANAEGV</sequence>
<dbReference type="Gene3D" id="3.30.70.920">
    <property type="match status" value="2"/>
</dbReference>
<dbReference type="AlphaFoldDB" id="A0A3S5YC94"/>
<dbReference type="EMBL" id="FN563149">
    <property type="protein sequence ID" value="CBH50177.1"/>
    <property type="molecule type" value="Genomic_DNA"/>
</dbReference>
<dbReference type="InterPro" id="IPR019887">
    <property type="entry name" value="Tscrpt_reg_AsnC/Lrp_C"/>
</dbReference>
<dbReference type="Pfam" id="PF01037">
    <property type="entry name" value="AsnC_trans_reg"/>
    <property type="match status" value="1"/>
</dbReference>
<dbReference type="Gene3D" id="1.10.10.10">
    <property type="entry name" value="Winged helix-like DNA-binding domain superfamily/Winged helix DNA-binding domain"/>
    <property type="match status" value="2"/>
</dbReference>
<proteinExistence type="predicted"/>
<dbReference type="GO" id="GO:0043565">
    <property type="term" value="F:sequence-specific DNA binding"/>
    <property type="evidence" value="ECO:0007669"/>
    <property type="project" value="InterPro"/>
</dbReference>
<keyword evidence="2" id="KW-0238">DNA-binding</keyword>
<dbReference type="Proteomes" id="UP001154400">
    <property type="component" value="Chromosome"/>
</dbReference>
<evidence type="ECO:0000256" key="1">
    <source>
        <dbReference type="ARBA" id="ARBA00023015"/>
    </source>
</evidence>
<organism evidence="6">
    <name type="scientific">Rhodococcus hoagii (strain 103S)</name>
    <name type="common">Rhodococcus equi</name>
    <dbReference type="NCBI Taxonomy" id="685727"/>
    <lineage>
        <taxon>Bacteria</taxon>
        <taxon>Bacillati</taxon>
        <taxon>Actinomycetota</taxon>
        <taxon>Actinomycetes</taxon>
        <taxon>Mycobacteriales</taxon>
        <taxon>Nocardiaceae</taxon>
        <taxon>Prescottella</taxon>
    </lineage>
</organism>
<dbReference type="PANTHER" id="PTHR30154:SF34">
    <property type="entry name" value="TRANSCRIPTIONAL REGULATOR AZLB"/>
    <property type="match status" value="1"/>
</dbReference>
<evidence type="ECO:0000259" key="5">
    <source>
        <dbReference type="Pfam" id="PF13404"/>
    </source>
</evidence>
<dbReference type="InterPro" id="IPR036390">
    <property type="entry name" value="WH_DNA-bd_sf"/>
</dbReference>
<dbReference type="SUPFAM" id="SSF46785">
    <property type="entry name" value="Winged helix' DNA-binding domain"/>
    <property type="match status" value="1"/>
</dbReference>